<keyword evidence="2" id="KW-1185">Reference proteome</keyword>
<dbReference type="GeneTree" id="ENSGT00940000177722"/>
<dbReference type="OMA" id="CHEEAGT"/>
<dbReference type="Ensembl" id="ENSACIT00000016207.1">
    <property type="protein sequence ID" value="ENSACIP00000015793.1"/>
    <property type="gene ID" value="ENSACIG00000012267.1"/>
</dbReference>
<sequence length="164" mass="19165">MLAKKKVRKLILIACSNAEKQKGTLLHALWECPRVSPIWNSVLSFTGGWLKFKLPESPRLCLLGHRSEVPQLDKAAFRVLNTGLVTCARLILMLWKEPRTPTLKMWRERLIENAACEKMLGRLNCKNEAVTEQWDSLHSYYPYKDQRTNIKDVKSRKQFQNWII</sequence>
<name>A0A3Q0S1N1_AMPCI</name>
<reference evidence="1" key="2">
    <citation type="submission" date="2025-09" db="UniProtKB">
        <authorList>
            <consortium name="Ensembl"/>
        </authorList>
    </citation>
    <scope>IDENTIFICATION</scope>
</reference>
<dbReference type="AlphaFoldDB" id="A0A3Q0S1N1"/>
<proteinExistence type="predicted"/>
<reference evidence="1" key="1">
    <citation type="submission" date="2025-08" db="UniProtKB">
        <authorList>
            <consortium name="Ensembl"/>
        </authorList>
    </citation>
    <scope>IDENTIFICATION</scope>
</reference>
<evidence type="ECO:0000313" key="2">
    <source>
        <dbReference type="Proteomes" id="UP000261340"/>
    </source>
</evidence>
<protein>
    <submittedName>
        <fullName evidence="1">Uncharacterized protein</fullName>
    </submittedName>
</protein>
<organism evidence="1 2">
    <name type="scientific">Amphilophus citrinellus</name>
    <name type="common">Midas cichlid</name>
    <name type="synonym">Cichlasoma citrinellum</name>
    <dbReference type="NCBI Taxonomy" id="61819"/>
    <lineage>
        <taxon>Eukaryota</taxon>
        <taxon>Metazoa</taxon>
        <taxon>Chordata</taxon>
        <taxon>Craniata</taxon>
        <taxon>Vertebrata</taxon>
        <taxon>Euteleostomi</taxon>
        <taxon>Actinopterygii</taxon>
        <taxon>Neopterygii</taxon>
        <taxon>Teleostei</taxon>
        <taxon>Neoteleostei</taxon>
        <taxon>Acanthomorphata</taxon>
        <taxon>Ovalentaria</taxon>
        <taxon>Cichlomorphae</taxon>
        <taxon>Cichliformes</taxon>
        <taxon>Cichlidae</taxon>
        <taxon>New World cichlids</taxon>
        <taxon>Cichlasomatinae</taxon>
        <taxon>Heroini</taxon>
        <taxon>Amphilophus</taxon>
    </lineage>
</organism>
<dbReference type="STRING" id="61819.ENSACIP00000015793"/>
<accession>A0A3Q0S1N1</accession>
<evidence type="ECO:0000313" key="1">
    <source>
        <dbReference type="Ensembl" id="ENSACIP00000015793.1"/>
    </source>
</evidence>
<dbReference type="Proteomes" id="UP000261340">
    <property type="component" value="Unplaced"/>
</dbReference>